<evidence type="ECO:0000256" key="2">
    <source>
        <dbReference type="PIRNR" id="PIRNR006276"/>
    </source>
</evidence>
<dbReference type="PANTHER" id="PTHR46268:SF22">
    <property type="entry name" value="SENSOR PROTEIN KDPD-RELATED"/>
    <property type="match status" value="1"/>
</dbReference>
<keyword evidence="5" id="KW-1185">Reference proteome</keyword>
<evidence type="ECO:0000259" key="3">
    <source>
        <dbReference type="Pfam" id="PF00582"/>
    </source>
</evidence>
<proteinExistence type="inferred from homology"/>
<protein>
    <recommendedName>
        <fullName evidence="2">Universal stress protein</fullName>
    </recommendedName>
</protein>
<dbReference type="SUPFAM" id="SSF52402">
    <property type="entry name" value="Adenine nucleotide alpha hydrolases-like"/>
    <property type="match status" value="1"/>
</dbReference>
<accession>A0A9X4RLS9</accession>
<comment type="subcellular location">
    <subcellularLocation>
        <location evidence="2">Cytoplasm</location>
    </subcellularLocation>
</comment>
<dbReference type="Proteomes" id="UP001154240">
    <property type="component" value="Unassembled WGS sequence"/>
</dbReference>
<dbReference type="RefSeq" id="WP_307632988.1">
    <property type="nucleotide sequence ID" value="NZ_JAPHEH010000001.1"/>
</dbReference>
<dbReference type="Pfam" id="PF00582">
    <property type="entry name" value="Usp"/>
    <property type="match status" value="1"/>
</dbReference>
<keyword evidence="2" id="KW-0963">Cytoplasm</keyword>
<dbReference type="CDD" id="cd00293">
    <property type="entry name" value="USP-like"/>
    <property type="match status" value="1"/>
</dbReference>
<dbReference type="PANTHER" id="PTHR46268">
    <property type="entry name" value="STRESS RESPONSE PROTEIN NHAX"/>
    <property type="match status" value="1"/>
</dbReference>
<dbReference type="AlphaFoldDB" id="A0A9X4RLS9"/>
<dbReference type="PIRSF" id="PIRSF006276">
    <property type="entry name" value="UspA"/>
    <property type="match status" value="1"/>
</dbReference>
<dbReference type="GO" id="GO:0005737">
    <property type="term" value="C:cytoplasm"/>
    <property type="evidence" value="ECO:0007669"/>
    <property type="project" value="UniProtKB-SubCell"/>
</dbReference>
<dbReference type="InterPro" id="IPR014729">
    <property type="entry name" value="Rossmann-like_a/b/a_fold"/>
</dbReference>
<evidence type="ECO:0000313" key="5">
    <source>
        <dbReference type="Proteomes" id="UP001154240"/>
    </source>
</evidence>
<evidence type="ECO:0000313" key="4">
    <source>
        <dbReference type="EMBL" id="MDG4476019.1"/>
    </source>
</evidence>
<dbReference type="PRINTS" id="PR01438">
    <property type="entry name" value="UNVRSLSTRESS"/>
</dbReference>
<name>A0A9X4RLS9_9BACT</name>
<dbReference type="InterPro" id="IPR006015">
    <property type="entry name" value="Universal_stress_UspA"/>
</dbReference>
<dbReference type="InterPro" id="IPR006016">
    <property type="entry name" value="UspA"/>
</dbReference>
<comment type="similarity">
    <text evidence="1 2">Belongs to the universal stress protein A family.</text>
</comment>
<gene>
    <name evidence="4" type="ORF">OLX77_07595</name>
</gene>
<feature type="domain" description="UspA" evidence="3">
    <location>
        <begin position="4"/>
        <end position="142"/>
    </location>
</feature>
<reference evidence="4" key="2">
    <citation type="submission" date="2022-10" db="EMBL/GenBank/DDBJ databases">
        <authorList>
            <person name="Aronson H.S."/>
        </authorList>
    </citation>
    <scope>NUCLEOTIDE SEQUENCE</scope>
    <source>
        <strain evidence="4">RS19-109</strain>
    </source>
</reference>
<sequence length="148" mass="16236">MNDIKKILVPTDFSIHSNRVLQAAIMIARKFDAAIEVVFVVESLDAYAGFAVPHLPLENLEKELLERAKRKMTEFIAEDMAKDVPHASTVLTGNVAAEIVRHAEAEGCDMIMIGTQTCKGVEKALFGSVTERVIKTAHCPVLSMNPCI</sequence>
<organism evidence="4 5">
    <name type="scientific">Thiovibrio frasassiensis</name>
    <dbReference type="NCBI Taxonomy" id="2984131"/>
    <lineage>
        <taxon>Bacteria</taxon>
        <taxon>Pseudomonadati</taxon>
        <taxon>Thermodesulfobacteriota</taxon>
        <taxon>Desulfobulbia</taxon>
        <taxon>Desulfobulbales</taxon>
        <taxon>Thiovibrionaceae</taxon>
        <taxon>Thiovibrio</taxon>
    </lineage>
</organism>
<reference evidence="4" key="1">
    <citation type="journal article" date="2022" name="bioRxiv">
        <title>Thiovibrio frasassiensisgen. nov., sp. nov., an autotrophic, elemental sulfur disproportionating bacterium isolated from sulfidic karst sediment, and proposal of Thiovibrionaceae fam. nov.</title>
        <authorList>
            <person name="Aronson H."/>
            <person name="Thomas C."/>
            <person name="Bhattacharyya M."/>
            <person name="Eckstein S."/>
            <person name="Jensen S."/>
            <person name="Barco R."/>
            <person name="Macalady J."/>
            <person name="Amend J."/>
        </authorList>
    </citation>
    <scope>NUCLEOTIDE SEQUENCE</scope>
    <source>
        <strain evidence="4">RS19-109</strain>
    </source>
</reference>
<dbReference type="EMBL" id="JAPHEH010000001">
    <property type="protein sequence ID" value="MDG4476019.1"/>
    <property type="molecule type" value="Genomic_DNA"/>
</dbReference>
<evidence type="ECO:0000256" key="1">
    <source>
        <dbReference type="ARBA" id="ARBA00008791"/>
    </source>
</evidence>
<dbReference type="Gene3D" id="3.40.50.620">
    <property type="entry name" value="HUPs"/>
    <property type="match status" value="1"/>
</dbReference>
<comment type="caution">
    <text evidence="4">The sequence shown here is derived from an EMBL/GenBank/DDBJ whole genome shotgun (WGS) entry which is preliminary data.</text>
</comment>